<dbReference type="EMBL" id="CP029192">
    <property type="protein sequence ID" value="QES35901.1"/>
    <property type="molecule type" value="Genomic_DNA"/>
</dbReference>
<feature type="transmembrane region" description="Helical" evidence="1">
    <location>
        <begin position="149"/>
        <end position="174"/>
    </location>
</feature>
<name>A0A5P2C3M5_STRVZ</name>
<keyword evidence="1" id="KW-1133">Transmembrane helix</keyword>
<protein>
    <submittedName>
        <fullName evidence="2">Uncharacterized protein</fullName>
    </submittedName>
</protein>
<dbReference type="OrthoDB" id="5187995at2"/>
<keyword evidence="1" id="KW-0812">Transmembrane</keyword>
<dbReference type="RefSeq" id="WP_150217975.1">
    <property type="nucleotide sequence ID" value="NZ_CP029192.1"/>
</dbReference>
<evidence type="ECO:0000313" key="2">
    <source>
        <dbReference type="EMBL" id="QES35901.1"/>
    </source>
</evidence>
<feature type="transmembrane region" description="Helical" evidence="1">
    <location>
        <begin position="114"/>
        <end position="137"/>
    </location>
</feature>
<sequence>MSLIESPIDDHVAALTAALRGPERAKSRLIEEMHDGLMDTAAAYTDAGADEEEAARLAVRDFGTIQDLVPACQHELTIAQARHTARTITLTAPFLLACWYLARGDLLWQQLAAHLTLIATVAALLAAATPAVTGTLARRLPTPRRLPQAVAWVGTTASAAMAVAALSLAVAAALATNWPLLAAAGALAAASHAVVATSVRACRRCVGLHQAQPATG</sequence>
<dbReference type="InterPro" id="IPR047928">
    <property type="entry name" value="Perm_prefix_1"/>
</dbReference>
<proteinExistence type="predicted"/>
<gene>
    <name evidence="2" type="ORF">DEJ48_23010</name>
</gene>
<feature type="transmembrane region" description="Helical" evidence="1">
    <location>
        <begin position="180"/>
        <end position="199"/>
    </location>
</feature>
<evidence type="ECO:0000313" key="3">
    <source>
        <dbReference type="Proteomes" id="UP000322927"/>
    </source>
</evidence>
<accession>A0A5P2C3M5</accession>
<dbReference type="AlphaFoldDB" id="A0A5P2C3M5"/>
<reference evidence="2 3" key="1">
    <citation type="submission" date="2018-05" db="EMBL/GenBank/DDBJ databases">
        <title>Streptomyces venezuelae.</title>
        <authorList>
            <person name="Kim W."/>
            <person name="Lee N."/>
            <person name="Cho B.-K."/>
        </authorList>
    </citation>
    <scope>NUCLEOTIDE SEQUENCE [LARGE SCALE GENOMIC DNA]</scope>
    <source>
        <strain evidence="2 3">ATCC 14584</strain>
    </source>
</reference>
<organism evidence="2 3">
    <name type="scientific">Streptomyces venezuelae</name>
    <dbReference type="NCBI Taxonomy" id="54571"/>
    <lineage>
        <taxon>Bacteria</taxon>
        <taxon>Bacillati</taxon>
        <taxon>Actinomycetota</taxon>
        <taxon>Actinomycetes</taxon>
        <taxon>Kitasatosporales</taxon>
        <taxon>Streptomycetaceae</taxon>
        <taxon>Streptomyces</taxon>
    </lineage>
</organism>
<evidence type="ECO:0000256" key="1">
    <source>
        <dbReference type="SAM" id="Phobius"/>
    </source>
</evidence>
<dbReference type="Proteomes" id="UP000322927">
    <property type="component" value="Chromosome"/>
</dbReference>
<dbReference type="NCBIfam" id="NF038403">
    <property type="entry name" value="perm_prefix_1"/>
    <property type="match status" value="1"/>
</dbReference>
<keyword evidence="1" id="KW-0472">Membrane</keyword>